<evidence type="ECO:0000256" key="2">
    <source>
        <dbReference type="ARBA" id="ARBA00012176"/>
    </source>
</evidence>
<dbReference type="OrthoDB" id="440160at2759"/>
<evidence type="ECO:0000313" key="5">
    <source>
        <dbReference type="Proteomes" id="UP000190274"/>
    </source>
</evidence>
<dbReference type="GO" id="GO:0000225">
    <property type="term" value="F:N-acetylglucosaminylphosphatidylinositol deacetylase activity"/>
    <property type="evidence" value="ECO:0007669"/>
    <property type="project" value="UniProtKB-EC"/>
</dbReference>
<keyword evidence="3" id="KW-0732">Signal</keyword>
<proteinExistence type="inferred from homology"/>
<dbReference type="Pfam" id="PF02585">
    <property type="entry name" value="PIG-L"/>
    <property type="match status" value="1"/>
</dbReference>
<reference evidence="4 5" key="1">
    <citation type="submission" date="2016-03" db="EMBL/GenBank/DDBJ databases">
        <authorList>
            <person name="Devillers H."/>
        </authorList>
    </citation>
    <scope>NUCLEOTIDE SEQUENCE [LARGE SCALE GENOMIC DNA]</scope>
    <source>
        <strain evidence="4">CBS 10888</strain>
    </source>
</reference>
<dbReference type="UniPathway" id="UPA00196"/>
<dbReference type="Gene3D" id="3.40.50.10320">
    <property type="entry name" value="LmbE-like"/>
    <property type="match status" value="1"/>
</dbReference>
<evidence type="ECO:0000313" key="4">
    <source>
        <dbReference type="EMBL" id="SCU97222.1"/>
    </source>
</evidence>
<comment type="similarity">
    <text evidence="1">Belongs to the PIGL family.</text>
</comment>
<dbReference type="EMBL" id="LT598461">
    <property type="protein sequence ID" value="SCU97222.1"/>
    <property type="molecule type" value="Genomic_DNA"/>
</dbReference>
<sequence length="255" mass="29400">MLRLFKAWYLVLILCAWYIGVSSRLEICNNNVFERMFMGHGVVTSLNLVIAHPDDEVMFFAPTLLQLDQRLGHKIPVRIFSLTDGGADGLGEVRTQELRECAKLLLRRKQPKVFVLNFDDGMDEVWDLEKAASEVAAQVPDRNPIFITFDDKGVSQHVNHISCYKAVQILKHKIPNGLFFRLLSKTLLPEKYSAFLPALLRSFTCNEKLVFVNSFSHYLLAFASMLNAHVSQMVWFRYGWWLFSCYVYVNELQAI</sequence>
<protein>
    <recommendedName>
        <fullName evidence="2">N-acetylglucosaminylphosphatidylinositol deacetylase</fullName>
        <ecNumber evidence="2">3.5.1.89</ecNumber>
    </recommendedName>
</protein>
<dbReference type="PANTHER" id="PTHR12993">
    <property type="entry name" value="N-ACETYLGLUCOSAMINYL-PHOSPHATIDYLINOSITOL DE-N-ACETYLASE-RELATED"/>
    <property type="match status" value="1"/>
</dbReference>
<evidence type="ECO:0000256" key="3">
    <source>
        <dbReference type="SAM" id="SignalP"/>
    </source>
</evidence>
<dbReference type="PANTHER" id="PTHR12993:SF11">
    <property type="entry name" value="N-ACETYLGLUCOSAMINYL-PHOSPHATIDYLINOSITOL DE-N-ACETYLASE"/>
    <property type="match status" value="1"/>
</dbReference>
<evidence type="ECO:0000256" key="1">
    <source>
        <dbReference type="ARBA" id="ARBA00006066"/>
    </source>
</evidence>
<dbReference type="EC" id="3.5.1.89" evidence="2"/>
<dbReference type="GO" id="GO:0006506">
    <property type="term" value="P:GPI anchor biosynthetic process"/>
    <property type="evidence" value="ECO:0007669"/>
    <property type="project" value="UniProtKB-UniPathway"/>
</dbReference>
<accession>A0A1G4K127</accession>
<dbReference type="InterPro" id="IPR024078">
    <property type="entry name" value="LmbE-like_dom_sf"/>
</dbReference>
<dbReference type="SUPFAM" id="SSF102588">
    <property type="entry name" value="LmbE-like"/>
    <property type="match status" value="1"/>
</dbReference>
<feature type="signal peptide" evidence="3">
    <location>
        <begin position="1"/>
        <end position="23"/>
    </location>
</feature>
<dbReference type="InterPro" id="IPR003737">
    <property type="entry name" value="GlcNAc_PI_deacetylase-related"/>
</dbReference>
<dbReference type="GO" id="GO:0016020">
    <property type="term" value="C:membrane"/>
    <property type="evidence" value="ECO:0007669"/>
    <property type="project" value="GOC"/>
</dbReference>
<dbReference type="STRING" id="1266660.A0A1G4K127"/>
<name>A0A1G4K127_9SACH</name>
<keyword evidence="5" id="KW-1185">Reference proteome</keyword>
<organism evidence="4 5">
    <name type="scientific">Lachancea dasiensis</name>
    <dbReference type="NCBI Taxonomy" id="1072105"/>
    <lineage>
        <taxon>Eukaryota</taxon>
        <taxon>Fungi</taxon>
        <taxon>Dikarya</taxon>
        <taxon>Ascomycota</taxon>
        <taxon>Saccharomycotina</taxon>
        <taxon>Saccharomycetes</taxon>
        <taxon>Saccharomycetales</taxon>
        <taxon>Saccharomycetaceae</taxon>
        <taxon>Lachancea</taxon>
    </lineage>
</organism>
<feature type="chain" id="PRO_5009236296" description="N-acetylglucosaminylphosphatidylinositol deacetylase" evidence="3">
    <location>
        <begin position="24"/>
        <end position="255"/>
    </location>
</feature>
<dbReference type="Proteomes" id="UP000190274">
    <property type="component" value="Chromosome H"/>
</dbReference>
<dbReference type="AlphaFoldDB" id="A0A1G4K127"/>
<dbReference type="GO" id="GO:0005783">
    <property type="term" value="C:endoplasmic reticulum"/>
    <property type="evidence" value="ECO:0007669"/>
    <property type="project" value="TreeGrafter"/>
</dbReference>
<gene>
    <name evidence="4" type="ORF">LADA_0H05138G</name>
</gene>